<keyword evidence="10" id="KW-1185">Reference proteome</keyword>
<evidence type="ECO:0000313" key="11">
    <source>
        <dbReference type="WBParaSite" id="SMUV_0000923101-mRNA-1"/>
    </source>
</evidence>
<proteinExistence type="predicted"/>
<evidence type="ECO:0000313" key="10">
    <source>
        <dbReference type="Proteomes" id="UP000046393"/>
    </source>
</evidence>
<dbReference type="Proteomes" id="UP000046393">
    <property type="component" value="Unplaced"/>
</dbReference>
<keyword evidence="3" id="KW-0732">Signal</keyword>
<feature type="transmembrane region" description="Helical" evidence="8">
    <location>
        <begin position="207"/>
        <end position="228"/>
    </location>
</feature>
<dbReference type="InterPro" id="IPR013568">
    <property type="entry name" value="SEFIR_dom"/>
</dbReference>
<dbReference type="PANTHER" id="PTHR15583">
    <property type="entry name" value="INTERLEUKIN-17 RECEPTOR"/>
    <property type="match status" value="1"/>
</dbReference>
<dbReference type="GO" id="GO:0016020">
    <property type="term" value="C:membrane"/>
    <property type="evidence" value="ECO:0007669"/>
    <property type="project" value="UniProtKB-SubCell"/>
</dbReference>
<dbReference type="GO" id="GO:0030368">
    <property type="term" value="F:interleukin-17 receptor activity"/>
    <property type="evidence" value="ECO:0007669"/>
    <property type="project" value="InterPro"/>
</dbReference>
<evidence type="ECO:0000256" key="5">
    <source>
        <dbReference type="ARBA" id="ARBA00023136"/>
    </source>
</evidence>
<comment type="subcellular location">
    <subcellularLocation>
        <location evidence="1">Membrane</location>
        <topology evidence="1">Single-pass type I membrane protein</topology>
    </subcellularLocation>
</comment>
<dbReference type="STRING" id="451379.A0A0N5AWD5"/>
<dbReference type="InterPro" id="IPR039465">
    <property type="entry name" value="IL-17_rcpt-like"/>
</dbReference>
<evidence type="ECO:0000256" key="2">
    <source>
        <dbReference type="ARBA" id="ARBA00022692"/>
    </source>
</evidence>
<feature type="transmembrane region" description="Helical" evidence="8">
    <location>
        <begin position="79"/>
        <end position="101"/>
    </location>
</feature>
<accession>A0A0N5AWD5</accession>
<dbReference type="PANTHER" id="PTHR15583:SF7">
    <property type="entry name" value="INTERLEUKIN CYTOKINE RECEPTOR-RELATED PROTEIN 2"/>
    <property type="match status" value="1"/>
</dbReference>
<keyword evidence="7" id="KW-0325">Glycoprotein</keyword>
<dbReference type="WBParaSite" id="SMUV_0000923101-mRNA-1">
    <property type="protein sequence ID" value="SMUV_0000923101-mRNA-1"/>
    <property type="gene ID" value="SMUV_0000923101"/>
</dbReference>
<evidence type="ECO:0000256" key="4">
    <source>
        <dbReference type="ARBA" id="ARBA00022989"/>
    </source>
</evidence>
<dbReference type="Pfam" id="PF08357">
    <property type="entry name" value="SEFIR"/>
    <property type="match status" value="1"/>
</dbReference>
<dbReference type="PROSITE" id="PS51534">
    <property type="entry name" value="SEFIR"/>
    <property type="match status" value="1"/>
</dbReference>
<organism evidence="10 11">
    <name type="scientific">Syphacia muris</name>
    <dbReference type="NCBI Taxonomy" id="451379"/>
    <lineage>
        <taxon>Eukaryota</taxon>
        <taxon>Metazoa</taxon>
        <taxon>Ecdysozoa</taxon>
        <taxon>Nematoda</taxon>
        <taxon>Chromadorea</taxon>
        <taxon>Rhabditida</taxon>
        <taxon>Spirurina</taxon>
        <taxon>Oxyuridomorpha</taxon>
        <taxon>Oxyuroidea</taxon>
        <taxon>Oxyuridae</taxon>
        <taxon>Syphacia</taxon>
    </lineage>
</organism>
<evidence type="ECO:0000256" key="3">
    <source>
        <dbReference type="ARBA" id="ARBA00022729"/>
    </source>
</evidence>
<sequence length="308" mass="35055">VNCPIVFERRITPPSTGIKWTNVPAGNYTAIAIVNEHDCLRSCNGCTVCANQSVKFFVQTDKYTVTHQALRTVKDFAKLFVFGLIATLFFITAIIFVYITVKKRIFGRKGLEERVLTLVSKPKVLIIYSYDCSQYSNCVCSLVHYLKQFANADVVFDQFELNTPGFILGVVPVRWVLDAINRVDFVLTIFSEGAVELMKGNSLKRDLPFPELFITALHHIYAVCYYSLYGVLNVFYFANLLTIKSLGELILLLHHKSLRNDIVQGGDKSELDSVISAYEYFRLRNPSWLTERIAQGKVKIVNFLFVNM</sequence>
<dbReference type="Gene3D" id="3.40.50.11530">
    <property type="match status" value="1"/>
</dbReference>
<keyword evidence="5 8" id="KW-0472">Membrane</keyword>
<reference evidence="11" key="1">
    <citation type="submission" date="2017-02" db="UniProtKB">
        <authorList>
            <consortium name="WormBaseParasite"/>
        </authorList>
    </citation>
    <scope>IDENTIFICATION</scope>
</reference>
<dbReference type="AlphaFoldDB" id="A0A0N5AWD5"/>
<keyword evidence="4 8" id="KW-1133">Transmembrane helix</keyword>
<evidence type="ECO:0000256" key="8">
    <source>
        <dbReference type="SAM" id="Phobius"/>
    </source>
</evidence>
<evidence type="ECO:0000256" key="1">
    <source>
        <dbReference type="ARBA" id="ARBA00004479"/>
    </source>
</evidence>
<keyword evidence="2 8" id="KW-0812">Transmembrane</keyword>
<protein>
    <submittedName>
        <fullName evidence="11">SEFIR domain-containing protein</fullName>
    </submittedName>
</protein>
<keyword evidence="6" id="KW-0675">Receptor</keyword>
<evidence type="ECO:0000259" key="9">
    <source>
        <dbReference type="PROSITE" id="PS51534"/>
    </source>
</evidence>
<name>A0A0N5AWD5_9BILA</name>
<evidence type="ECO:0000256" key="6">
    <source>
        <dbReference type="ARBA" id="ARBA00023170"/>
    </source>
</evidence>
<evidence type="ECO:0000256" key="7">
    <source>
        <dbReference type="ARBA" id="ARBA00023180"/>
    </source>
</evidence>
<feature type="domain" description="SEFIR" evidence="9">
    <location>
        <begin position="121"/>
        <end position="217"/>
    </location>
</feature>